<evidence type="ECO:0000313" key="1">
    <source>
        <dbReference type="EMBL" id="KAI3749248.1"/>
    </source>
</evidence>
<dbReference type="EMBL" id="CM042012">
    <property type="protein sequence ID" value="KAI3749248.1"/>
    <property type="molecule type" value="Genomic_DNA"/>
</dbReference>
<name>A0ACB9DRX8_CICIN</name>
<gene>
    <name evidence="1" type="ORF">L2E82_19855</name>
</gene>
<proteinExistence type="predicted"/>
<protein>
    <submittedName>
        <fullName evidence="1">Uncharacterized protein</fullName>
    </submittedName>
</protein>
<reference evidence="2" key="1">
    <citation type="journal article" date="2022" name="Mol. Ecol. Resour.">
        <title>The genomes of chicory, endive, great burdock and yacon provide insights into Asteraceae palaeo-polyploidization history and plant inulin production.</title>
        <authorList>
            <person name="Fan W."/>
            <person name="Wang S."/>
            <person name="Wang H."/>
            <person name="Wang A."/>
            <person name="Jiang F."/>
            <person name="Liu H."/>
            <person name="Zhao H."/>
            <person name="Xu D."/>
            <person name="Zhang Y."/>
        </authorList>
    </citation>
    <scope>NUCLEOTIDE SEQUENCE [LARGE SCALE GENOMIC DNA]</scope>
    <source>
        <strain evidence="2">cv. Punajuju</strain>
    </source>
</reference>
<organism evidence="1 2">
    <name type="scientific">Cichorium intybus</name>
    <name type="common">Chicory</name>
    <dbReference type="NCBI Taxonomy" id="13427"/>
    <lineage>
        <taxon>Eukaryota</taxon>
        <taxon>Viridiplantae</taxon>
        <taxon>Streptophyta</taxon>
        <taxon>Embryophyta</taxon>
        <taxon>Tracheophyta</taxon>
        <taxon>Spermatophyta</taxon>
        <taxon>Magnoliopsida</taxon>
        <taxon>eudicotyledons</taxon>
        <taxon>Gunneridae</taxon>
        <taxon>Pentapetalae</taxon>
        <taxon>asterids</taxon>
        <taxon>campanulids</taxon>
        <taxon>Asterales</taxon>
        <taxon>Asteraceae</taxon>
        <taxon>Cichorioideae</taxon>
        <taxon>Cichorieae</taxon>
        <taxon>Cichoriinae</taxon>
        <taxon>Cichorium</taxon>
    </lineage>
</organism>
<comment type="caution">
    <text evidence="1">The sequence shown here is derived from an EMBL/GenBank/DDBJ whole genome shotgun (WGS) entry which is preliminary data.</text>
</comment>
<accession>A0ACB9DRX8</accession>
<sequence length="93" mass="10306">MHRSIMVPIASVDTTQTRIARRSGITGITATFYCTTIHSLLLDPTKPKSTNQITAPQVFKTASPNLFFTFQISNAFLYTQSPVKVFDVQSPVI</sequence>
<evidence type="ECO:0000313" key="2">
    <source>
        <dbReference type="Proteomes" id="UP001055811"/>
    </source>
</evidence>
<keyword evidence="2" id="KW-1185">Reference proteome</keyword>
<dbReference type="Proteomes" id="UP001055811">
    <property type="component" value="Linkage Group LG04"/>
</dbReference>
<reference evidence="1 2" key="2">
    <citation type="journal article" date="2022" name="Mol. Ecol. Resour.">
        <title>The genomes of chicory, endive, great burdock and yacon provide insights into Asteraceae paleo-polyploidization history and plant inulin production.</title>
        <authorList>
            <person name="Fan W."/>
            <person name="Wang S."/>
            <person name="Wang H."/>
            <person name="Wang A."/>
            <person name="Jiang F."/>
            <person name="Liu H."/>
            <person name="Zhao H."/>
            <person name="Xu D."/>
            <person name="Zhang Y."/>
        </authorList>
    </citation>
    <scope>NUCLEOTIDE SEQUENCE [LARGE SCALE GENOMIC DNA]</scope>
    <source>
        <strain evidence="2">cv. Punajuju</strain>
        <tissue evidence="1">Leaves</tissue>
    </source>
</reference>